<dbReference type="AlphaFoldDB" id="A0A9J5Y945"/>
<protein>
    <submittedName>
        <fullName evidence="1">Uncharacterized protein</fullName>
    </submittedName>
</protein>
<dbReference type="EMBL" id="JACXVP010000007">
    <property type="protein sequence ID" value="KAG5596873.1"/>
    <property type="molecule type" value="Genomic_DNA"/>
</dbReference>
<keyword evidence="2" id="KW-1185">Reference proteome</keyword>
<sequence>MLTRNFRSAINPHLENLTTDSLLGLLLQEEEKLVEETKALQLQANVISHNTLIAPQSLDSPINKVSPPLKNPPVAQTTAILLVLLVDHLLALFVKYVRNPTTMLILHHHPHCPLNPYQYRFHLYLLIQPLHHKIHVQPPSYPPLQALIRMLPHIFALLPLPIIL</sequence>
<name>A0A9J5Y945_SOLCO</name>
<dbReference type="Proteomes" id="UP000824120">
    <property type="component" value="Chromosome 7"/>
</dbReference>
<organism evidence="1 2">
    <name type="scientific">Solanum commersonii</name>
    <name type="common">Commerson's wild potato</name>
    <name type="synonym">Commerson's nightshade</name>
    <dbReference type="NCBI Taxonomy" id="4109"/>
    <lineage>
        <taxon>Eukaryota</taxon>
        <taxon>Viridiplantae</taxon>
        <taxon>Streptophyta</taxon>
        <taxon>Embryophyta</taxon>
        <taxon>Tracheophyta</taxon>
        <taxon>Spermatophyta</taxon>
        <taxon>Magnoliopsida</taxon>
        <taxon>eudicotyledons</taxon>
        <taxon>Gunneridae</taxon>
        <taxon>Pentapetalae</taxon>
        <taxon>asterids</taxon>
        <taxon>lamiids</taxon>
        <taxon>Solanales</taxon>
        <taxon>Solanaceae</taxon>
        <taxon>Solanoideae</taxon>
        <taxon>Solaneae</taxon>
        <taxon>Solanum</taxon>
    </lineage>
</organism>
<gene>
    <name evidence="1" type="ORF">H5410_038105</name>
</gene>
<evidence type="ECO:0000313" key="1">
    <source>
        <dbReference type="EMBL" id="KAG5596873.1"/>
    </source>
</evidence>
<reference evidence="1 2" key="1">
    <citation type="submission" date="2020-09" db="EMBL/GenBank/DDBJ databases">
        <title>De no assembly of potato wild relative species, Solanum commersonii.</title>
        <authorList>
            <person name="Cho K."/>
        </authorList>
    </citation>
    <scope>NUCLEOTIDE SEQUENCE [LARGE SCALE GENOMIC DNA]</scope>
    <source>
        <strain evidence="1">LZ3.2</strain>
        <tissue evidence="1">Leaf</tissue>
    </source>
</reference>
<accession>A0A9J5Y945</accession>
<comment type="caution">
    <text evidence="1">The sequence shown here is derived from an EMBL/GenBank/DDBJ whole genome shotgun (WGS) entry which is preliminary data.</text>
</comment>
<proteinExistence type="predicted"/>
<evidence type="ECO:0000313" key="2">
    <source>
        <dbReference type="Proteomes" id="UP000824120"/>
    </source>
</evidence>